<evidence type="ECO:0000256" key="1">
    <source>
        <dbReference type="SAM" id="MobiDB-lite"/>
    </source>
</evidence>
<comment type="caution">
    <text evidence="2">The sequence shown here is derived from an EMBL/GenBank/DDBJ whole genome shotgun (WGS) entry which is preliminary data.</text>
</comment>
<proteinExistence type="predicted"/>
<feature type="compositionally biased region" description="Basic and acidic residues" evidence="1">
    <location>
        <begin position="116"/>
        <end position="131"/>
    </location>
</feature>
<feature type="compositionally biased region" description="Low complexity" evidence="1">
    <location>
        <begin position="51"/>
        <end position="64"/>
    </location>
</feature>
<dbReference type="AlphaFoldDB" id="A0A834TH40"/>
<protein>
    <submittedName>
        <fullName evidence="2">Uncharacterized protein</fullName>
    </submittedName>
</protein>
<evidence type="ECO:0000313" key="2">
    <source>
        <dbReference type="EMBL" id="KAF7820944.1"/>
    </source>
</evidence>
<dbReference type="EMBL" id="JAAIUW010000008">
    <property type="protein sequence ID" value="KAF7820944.1"/>
    <property type="molecule type" value="Genomic_DNA"/>
</dbReference>
<feature type="compositionally biased region" description="Basic residues" evidence="1">
    <location>
        <begin position="19"/>
        <end position="28"/>
    </location>
</feature>
<reference evidence="2" key="1">
    <citation type="submission" date="2020-09" db="EMBL/GenBank/DDBJ databases">
        <title>Genome-Enabled Discovery of Anthraquinone Biosynthesis in Senna tora.</title>
        <authorList>
            <person name="Kang S.-H."/>
            <person name="Pandey R.P."/>
            <person name="Lee C.-M."/>
            <person name="Sim J.-S."/>
            <person name="Jeong J.-T."/>
            <person name="Choi B.-S."/>
            <person name="Jung M."/>
            <person name="Ginzburg D."/>
            <person name="Zhao K."/>
            <person name="Won S.Y."/>
            <person name="Oh T.-J."/>
            <person name="Yu Y."/>
            <person name="Kim N.-H."/>
            <person name="Lee O.R."/>
            <person name="Lee T.-H."/>
            <person name="Bashyal P."/>
            <person name="Kim T.-S."/>
            <person name="Lee W.-H."/>
            <person name="Kawkins C."/>
            <person name="Kim C.-K."/>
            <person name="Kim J.S."/>
            <person name="Ahn B.O."/>
            <person name="Rhee S.Y."/>
            <person name="Sohng J.K."/>
        </authorList>
    </citation>
    <scope>NUCLEOTIDE SEQUENCE</scope>
    <source>
        <tissue evidence="2">Leaf</tissue>
    </source>
</reference>
<accession>A0A834TH40</accession>
<evidence type="ECO:0000313" key="3">
    <source>
        <dbReference type="Proteomes" id="UP000634136"/>
    </source>
</evidence>
<dbReference type="Proteomes" id="UP000634136">
    <property type="component" value="Unassembled WGS sequence"/>
</dbReference>
<organism evidence="2 3">
    <name type="scientific">Senna tora</name>
    <dbReference type="NCBI Taxonomy" id="362788"/>
    <lineage>
        <taxon>Eukaryota</taxon>
        <taxon>Viridiplantae</taxon>
        <taxon>Streptophyta</taxon>
        <taxon>Embryophyta</taxon>
        <taxon>Tracheophyta</taxon>
        <taxon>Spermatophyta</taxon>
        <taxon>Magnoliopsida</taxon>
        <taxon>eudicotyledons</taxon>
        <taxon>Gunneridae</taxon>
        <taxon>Pentapetalae</taxon>
        <taxon>rosids</taxon>
        <taxon>fabids</taxon>
        <taxon>Fabales</taxon>
        <taxon>Fabaceae</taxon>
        <taxon>Caesalpinioideae</taxon>
        <taxon>Cassia clade</taxon>
        <taxon>Senna</taxon>
    </lineage>
</organism>
<gene>
    <name evidence="2" type="ORF">G2W53_026399</name>
</gene>
<name>A0A834TH40_9FABA</name>
<feature type="region of interest" description="Disordered" evidence="1">
    <location>
        <begin position="1"/>
        <end position="131"/>
    </location>
</feature>
<sequence>MPSNASSSPPPVILLHLSLRQRGHHPKPRSASSPSSDLHHQTLLLHRRRPSSPLSPGSASSPSSDLGDGEDGDIRRRKSVKSTAISEERGRGQYTTAVAPPVLGASAAPHCVNPNGKEKRENRRERQRANC</sequence>
<keyword evidence="3" id="KW-1185">Reference proteome</keyword>